<dbReference type="VEuPathDB" id="TriTrypDB:TcCL_ESM06126"/>
<name>A0A2V2V6Q9_TRYCR</name>
<dbReference type="VEuPathDB" id="TriTrypDB:TcCLB.509893.10"/>
<dbReference type="Proteomes" id="UP000246121">
    <property type="component" value="Unassembled WGS sequence"/>
</dbReference>
<dbReference type="VEuPathDB" id="TriTrypDB:C3747_81g32"/>
<keyword evidence="1" id="KW-0175">Coiled coil</keyword>
<dbReference type="EMBL" id="PRFA01000044">
    <property type="protein sequence ID" value="PWU91262.1"/>
    <property type="molecule type" value="Genomic_DNA"/>
</dbReference>
<accession>A0A2V2V6Q9</accession>
<comment type="caution">
    <text evidence="2">The sequence shown here is derived from an EMBL/GenBank/DDBJ whole genome shotgun (WGS) entry which is preliminary data.</text>
</comment>
<sequence length="436" mass="50175">MTDATCPQWLSQAEHLRYRTDPYRALDAAQRRVNDIRRSILALRSSIKALEDHPVVQLGRAARHFEKLRAEHFALDDAHSEKLQQRAALVRIADTLREEKRALLGEINVARRGVMVQRVECDDISAACRRHEREQKARLALQEVQEVQLAALIEQERDCSERLAAARAEFDALSSAAEQHNQRICSLTTLHEHLSGTRAEQERAAAALRNDVTRQEAELAEVLAGLWDYKTEVSTRVLALQRLAQERQDELERVRRLSEHEVDTLAAHNKALGDALKKTSESLLHVRTESRPLRTRQDMRLPTGSWRCRSIWALWSSWRSRIWGFGVRLGVQRRCCGNRLITPLTRTPSTTRALSNRQTLSASCIWRFSQHWRKCGSLRRSSAPSVASSYRPSCRHCNRTRRVQRHGQVSMWTQACRRRVGSWPKRPTNLLHCKAL</sequence>
<dbReference type="AlphaFoldDB" id="A0A2V2V6Q9"/>
<feature type="coiled-coil region" evidence="1">
    <location>
        <begin position="149"/>
        <end position="260"/>
    </location>
</feature>
<evidence type="ECO:0000313" key="3">
    <source>
        <dbReference type="Proteomes" id="UP000246121"/>
    </source>
</evidence>
<dbReference type="VEuPathDB" id="TriTrypDB:TcYC6_0107060"/>
<dbReference type="VEuPathDB" id="TriTrypDB:C4B63_44g196"/>
<protein>
    <submittedName>
        <fullName evidence="2">Uncharacterized protein</fullName>
    </submittedName>
</protein>
<reference evidence="2 3" key="1">
    <citation type="journal article" date="2018" name="Microb. Genom.">
        <title>Expanding an expanded genome: long-read sequencing of Trypanosoma cruzi.</title>
        <authorList>
            <person name="Berna L."/>
            <person name="Rodriguez M."/>
            <person name="Chiribao M.L."/>
            <person name="Parodi-Talice A."/>
            <person name="Pita S."/>
            <person name="Rijo G."/>
            <person name="Alvarez-Valin F."/>
            <person name="Robello C."/>
        </authorList>
    </citation>
    <scope>NUCLEOTIDE SEQUENCE [LARGE SCALE GENOMIC DNA]</scope>
    <source>
        <strain evidence="2 3">Dm28c</strain>
    </source>
</reference>
<dbReference type="VEuPathDB" id="TriTrypDB:BCY84_21581"/>
<dbReference type="VEuPathDB" id="TriTrypDB:TcBrA4_0034350"/>
<organism evidence="2 3">
    <name type="scientific">Trypanosoma cruzi</name>
    <dbReference type="NCBI Taxonomy" id="5693"/>
    <lineage>
        <taxon>Eukaryota</taxon>
        <taxon>Discoba</taxon>
        <taxon>Euglenozoa</taxon>
        <taxon>Kinetoplastea</taxon>
        <taxon>Metakinetoplastina</taxon>
        <taxon>Trypanosomatida</taxon>
        <taxon>Trypanosomatidae</taxon>
        <taxon>Trypanosoma</taxon>
        <taxon>Schizotrypanum</taxon>
    </lineage>
</organism>
<proteinExistence type="predicted"/>
<evidence type="ECO:0000256" key="1">
    <source>
        <dbReference type="SAM" id="Coils"/>
    </source>
</evidence>
<dbReference type="VEuPathDB" id="TriTrypDB:TcG_10746"/>
<dbReference type="VEuPathDB" id="TriTrypDB:Tc_MARK_1709"/>
<gene>
    <name evidence="2" type="ORF">C4B63_44g196</name>
</gene>
<evidence type="ECO:0000313" key="2">
    <source>
        <dbReference type="EMBL" id="PWU91262.1"/>
    </source>
</evidence>